<organism evidence="2 3">
    <name type="scientific">Ceratodon purpureus</name>
    <name type="common">Fire moss</name>
    <name type="synonym">Dicranum purpureum</name>
    <dbReference type="NCBI Taxonomy" id="3225"/>
    <lineage>
        <taxon>Eukaryota</taxon>
        <taxon>Viridiplantae</taxon>
        <taxon>Streptophyta</taxon>
        <taxon>Embryophyta</taxon>
        <taxon>Bryophyta</taxon>
        <taxon>Bryophytina</taxon>
        <taxon>Bryopsida</taxon>
        <taxon>Dicranidae</taxon>
        <taxon>Pseudoditrichales</taxon>
        <taxon>Ditrichaceae</taxon>
        <taxon>Ceratodon</taxon>
    </lineage>
</organism>
<evidence type="ECO:0000256" key="1">
    <source>
        <dbReference type="SAM" id="MobiDB-lite"/>
    </source>
</evidence>
<evidence type="ECO:0000313" key="3">
    <source>
        <dbReference type="Proteomes" id="UP000822688"/>
    </source>
</evidence>
<dbReference type="Proteomes" id="UP000822688">
    <property type="component" value="Chromosome 2"/>
</dbReference>
<dbReference type="AlphaFoldDB" id="A0A8T0IVC1"/>
<comment type="caution">
    <text evidence="2">The sequence shown here is derived from an EMBL/GenBank/DDBJ whole genome shotgun (WGS) entry which is preliminary data.</text>
</comment>
<sequence>MNSLDRTRLDGTGQKWGGARVREEAEGHAIRSLPRPSPTCRKNCNSASVGAWNWKWQRRRSCSQAKLWRIASTATAHPRRHRHTSDAPRRTSTTASHQARSISRLQCHCAATWGVGRDVPARHLFLAPHRIITTIIASSSQILPAPSSAHDTGQLLIRERLRL</sequence>
<feature type="region of interest" description="Disordered" evidence="1">
    <location>
        <begin position="1"/>
        <end position="38"/>
    </location>
</feature>
<keyword evidence="3" id="KW-1185">Reference proteome</keyword>
<reference evidence="2" key="1">
    <citation type="submission" date="2020-06" db="EMBL/GenBank/DDBJ databases">
        <title>WGS assembly of Ceratodon purpureus strain R40.</title>
        <authorList>
            <person name="Carey S.B."/>
            <person name="Jenkins J."/>
            <person name="Shu S."/>
            <person name="Lovell J.T."/>
            <person name="Sreedasyam A."/>
            <person name="Maumus F."/>
            <person name="Tiley G.P."/>
            <person name="Fernandez-Pozo N."/>
            <person name="Barry K."/>
            <person name="Chen C."/>
            <person name="Wang M."/>
            <person name="Lipzen A."/>
            <person name="Daum C."/>
            <person name="Saski C.A."/>
            <person name="Payton A.C."/>
            <person name="Mcbreen J.C."/>
            <person name="Conrad R.E."/>
            <person name="Kollar L.M."/>
            <person name="Olsson S."/>
            <person name="Huttunen S."/>
            <person name="Landis J.B."/>
            <person name="Wickett N.J."/>
            <person name="Johnson M.G."/>
            <person name="Rensing S.A."/>
            <person name="Grimwood J."/>
            <person name="Schmutz J."/>
            <person name="Mcdaniel S.F."/>
        </authorList>
    </citation>
    <scope>NUCLEOTIDE SEQUENCE</scope>
    <source>
        <strain evidence="2">R40</strain>
    </source>
</reference>
<evidence type="ECO:0000313" key="2">
    <source>
        <dbReference type="EMBL" id="KAG0587674.1"/>
    </source>
</evidence>
<name>A0A8T0IVC1_CERPU</name>
<dbReference type="EMBL" id="CM026422">
    <property type="protein sequence ID" value="KAG0587674.1"/>
    <property type="molecule type" value="Genomic_DNA"/>
</dbReference>
<feature type="compositionally biased region" description="Basic and acidic residues" evidence="1">
    <location>
        <begin position="20"/>
        <end position="29"/>
    </location>
</feature>
<proteinExistence type="predicted"/>
<accession>A0A8T0IVC1</accession>
<protein>
    <submittedName>
        <fullName evidence="2">Uncharacterized protein</fullName>
    </submittedName>
</protein>
<feature type="region of interest" description="Disordered" evidence="1">
    <location>
        <begin position="73"/>
        <end position="98"/>
    </location>
</feature>
<gene>
    <name evidence="2" type="ORF">KC19_2G182500</name>
</gene>